<evidence type="ECO:0000256" key="10">
    <source>
        <dbReference type="PIRSR" id="PIRSR000808-4"/>
    </source>
</evidence>
<dbReference type="GO" id="GO:0008270">
    <property type="term" value="F:zinc ion binding"/>
    <property type="evidence" value="ECO:0007669"/>
    <property type="project" value="InterPro"/>
</dbReference>
<evidence type="ECO:0000256" key="7">
    <source>
        <dbReference type="NCBIfam" id="TIGR00209"/>
    </source>
</evidence>
<keyword evidence="6" id="KW-0119">Carbohydrate metabolism</keyword>
<comment type="cofactor">
    <cofactor evidence="10">
        <name>Fe cation</name>
        <dbReference type="ChEBI" id="CHEBI:24875"/>
    </cofactor>
    <text evidence="10">Binds 1 Fe cation per subunit.</text>
</comment>
<feature type="binding site" evidence="10">
    <location>
        <position position="275"/>
    </location>
    <ligand>
        <name>Fe cation</name>
        <dbReference type="ChEBI" id="CHEBI:24875"/>
    </ligand>
</feature>
<dbReference type="InterPro" id="IPR053177">
    <property type="entry name" value="ADP-glucose_phosphorylase"/>
</dbReference>
<dbReference type="GO" id="GO:0006012">
    <property type="term" value="P:galactose metabolic process"/>
    <property type="evidence" value="ECO:0007669"/>
    <property type="project" value="UniProtKB-UniRule"/>
</dbReference>
<dbReference type="PANTHER" id="PTHR42763">
    <property type="entry name" value="ADP-GLUCOSE PHOSPHORYLASE"/>
    <property type="match status" value="1"/>
</dbReference>
<dbReference type="Proteomes" id="UP000176547">
    <property type="component" value="Unassembled WGS sequence"/>
</dbReference>
<dbReference type="InterPro" id="IPR036265">
    <property type="entry name" value="HIT-like_sf"/>
</dbReference>
<dbReference type="SUPFAM" id="SSF54197">
    <property type="entry name" value="HIT-like"/>
    <property type="match status" value="2"/>
</dbReference>
<evidence type="ECO:0000256" key="1">
    <source>
        <dbReference type="ARBA" id="ARBA00010951"/>
    </source>
</evidence>
<evidence type="ECO:0000259" key="11">
    <source>
        <dbReference type="Pfam" id="PF01087"/>
    </source>
</evidence>
<dbReference type="InterPro" id="IPR005850">
    <property type="entry name" value="GalP_Utransf_C"/>
</dbReference>
<dbReference type="PANTHER" id="PTHR42763:SF2">
    <property type="entry name" value="ADP-GLUCOSE PHOSPHORYLASE"/>
    <property type="match status" value="1"/>
</dbReference>
<dbReference type="InterPro" id="IPR001937">
    <property type="entry name" value="GalP_UDPtransf1"/>
</dbReference>
<feature type="binding site" evidence="9">
    <location>
        <position position="159"/>
    </location>
    <ligand>
        <name>Zn(2+)</name>
        <dbReference type="ChEBI" id="CHEBI:29105"/>
    </ligand>
</feature>
<evidence type="ECO:0000313" key="14">
    <source>
        <dbReference type="Proteomes" id="UP000176547"/>
    </source>
</evidence>
<keyword evidence="3 13" id="KW-0548">Nucleotidyltransferase</keyword>
<dbReference type="PIRSF" id="PIRSF000808">
    <property type="entry name" value="GalT"/>
    <property type="match status" value="1"/>
</dbReference>
<dbReference type="UniPathway" id="UPA00214"/>
<dbReference type="AlphaFoldDB" id="A0A1F5NDM4"/>
<keyword evidence="4 9" id="KW-0479">Metal-binding</keyword>
<feature type="binding site" evidence="9">
    <location>
        <position position="44"/>
    </location>
    <ligand>
        <name>Zn(2+)</name>
        <dbReference type="ChEBI" id="CHEBI:29105"/>
    </ligand>
</feature>
<proteinExistence type="inferred from homology"/>
<comment type="cofactor">
    <cofactor evidence="9">
        <name>Zn(2+)</name>
        <dbReference type="ChEBI" id="CHEBI:29105"/>
    </cofactor>
    <text evidence="9">Binds 1 zinc ion per subunit.</text>
</comment>
<evidence type="ECO:0000256" key="2">
    <source>
        <dbReference type="ARBA" id="ARBA00022679"/>
    </source>
</evidence>
<dbReference type="GO" id="GO:0008108">
    <property type="term" value="F:UDP-glucose:hexose-1-phosphate uridylyltransferase activity"/>
    <property type="evidence" value="ECO:0007669"/>
    <property type="project" value="UniProtKB-UniRule"/>
</dbReference>
<evidence type="ECO:0000256" key="5">
    <source>
        <dbReference type="ARBA" id="ARBA00022833"/>
    </source>
</evidence>
<feature type="binding site" evidence="9">
    <location>
        <position position="108"/>
    </location>
    <ligand>
        <name>Zn(2+)</name>
        <dbReference type="ChEBI" id="CHEBI:29105"/>
    </ligand>
</feature>
<dbReference type="EC" id="2.7.7.12" evidence="7"/>
<feature type="domain" description="Galactose-1-phosphate uridyl transferase C-terminal" evidence="12">
    <location>
        <begin position="180"/>
        <end position="298"/>
    </location>
</feature>
<protein>
    <recommendedName>
        <fullName evidence="7">Galactose-1-phosphate uridylyltransferase</fullName>
        <ecNumber evidence="7">2.7.7.12</ecNumber>
    </recommendedName>
</protein>
<comment type="similarity">
    <text evidence="1">Belongs to the galactose-1-phosphate uridylyltransferase type 1 family.</text>
</comment>
<evidence type="ECO:0000259" key="12">
    <source>
        <dbReference type="Pfam" id="PF02744"/>
    </source>
</evidence>
<dbReference type="Gene3D" id="3.30.428.10">
    <property type="entry name" value="HIT-like"/>
    <property type="match status" value="2"/>
</dbReference>
<keyword evidence="10" id="KW-0408">Iron</keyword>
<organism evidence="13 14">
    <name type="scientific">Candidatus Doudnabacteria bacterium RIFCSPHIGHO2_01_52_17</name>
    <dbReference type="NCBI Taxonomy" id="1817820"/>
    <lineage>
        <taxon>Bacteria</taxon>
        <taxon>Candidatus Doudnaibacteriota</taxon>
    </lineage>
</organism>
<dbReference type="InterPro" id="IPR005849">
    <property type="entry name" value="GalP_Utransf_N"/>
</dbReference>
<evidence type="ECO:0000256" key="8">
    <source>
        <dbReference type="PIRSR" id="PIRSR000808-1"/>
    </source>
</evidence>
<dbReference type="NCBIfam" id="TIGR00209">
    <property type="entry name" value="galT_1"/>
    <property type="match status" value="1"/>
</dbReference>
<evidence type="ECO:0000256" key="9">
    <source>
        <dbReference type="PIRSR" id="PIRSR000808-3"/>
    </source>
</evidence>
<name>A0A1F5NDM4_9BACT</name>
<keyword evidence="2 13" id="KW-0808">Transferase</keyword>
<keyword evidence="5 9" id="KW-0862">Zinc</keyword>
<feature type="binding site" evidence="10">
    <location>
        <position position="297"/>
    </location>
    <ligand>
        <name>Fe cation</name>
        <dbReference type="ChEBI" id="CHEBI:24875"/>
    </ligand>
</feature>
<dbReference type="EMBL" id="MFEG01000026">
    <property type="protein sequence ID" value="OGE75715.1"/>
    <property type="molecule type" value="Genomic_DNA"/>
</dbReference>
<feature type="domain" description="Galactose-1-phosphate uridyl transferase N-terminal" evidence="11">
    <location>
        <begin position="4"/>
        <end position="171"/>
    </location>
</feature>
<sequence length="331" mass="37878">MSEFRQDIVTKNWVLIAGARAKRPTDFQELTATPKDLPEQSPDCVFCAGNEEKTVGEIARYPGTGPWQVRVVPNKYEAVGHVLGKRVEEFHASRPGIGDHEVVITRPHNKPIALQDETLIDLNLRVYVERIEELRKHDEVRYIHIIQNHGLQAGASVVHPHSQIFAIPFLPERVMDELRGTRDYFSLNGACVYCEEVLYELKSGERVVLDTPHFLVIAPFASRMPFELHVLPKTHRASFHEITISERKALGGVIKEVFSRLYERMHNPAYNFYIHTVPFGGVTETKSHDDSRSYHWHIVILPRVNVWAGFELGTEVYVNVMPPETAAKFFH</sequence>
<feature type="binding site" evidence="9">
    <location>
        <position position="47"/>
    </location>
    <ligand>
        <name>Zn(2+)</name>
        <dbReference type="ChEBI" id="CHEBI:29105"/>
    </ligand>
</feature>
<evidence type="ECO:0000256" key="4">
    <source>
        <dbReference type="ARBA" id="ARBA00022723"/>
    </source>
</evidence>
<reference evidence="13 14" key="1">
    <citation type="journal article" date="2016" name="Nat. Commun.">
        <title>Thousands of microbial genomes shed light on interconnected biogeochemical processes in an aquifer system.</title>
        <authorList>
            <person name="Anantharaman K."/>
            <person name="Brown C.T."/>
            <person name="Hug L.A."/>
            <person name="Sharon I."/>
            <person name="Castelle C.J."/>
            <person name="Probst A.J."/>
            <person name="Thomas B.C."/>
            <person name="Singh A."/>
            <person name="Wilkins M.J."/>
            <person name="Karaoz U."/>
            <person name="Brodie E.L."/>
            <person name="Williams K.H."/>
            <person name="Hubbard S.S."/>
            <person name="Banfield J.F."/>
        </authorList>
    </citation>
    <scope>NUCLEOTIDE SEQUENCE [LARGE SCALE GENOMIC DNA]</scope>
</reference>
<evidence type="ECO:0000313" key="13">
    <source>
        <dbReference type="EMBL" id="OGE75715.1"/>
    </source>
</evidence>
<dbReference type="Pfam" id="PF01087">
    <property type="entry name" value="GalP_UDP_transf"/>
    <property type="match status" value="1"/>
</dbReference>
<evidence type="ECO:0000256" key="6">
    <source>
        <dbReference type="ARBA" id="ARBA00023277"/>
    </source>
</evidence>
<accession>A0A1F5NDM4</accession>
<dbReference type="Pfam" id="PF02744">
    <property type="entry name" value="GalP_UDP_tr_C"/>
    <property type="match status" value="1"/>
</dbReference>
<comment type="caution">
    <text evidence="13">The sequence shown here is derived from an EMBL/GenBank/DDBJ whole genome shotgun (WGS) entry which is preliminary data.</text>
</comment>
<feature type="active site" description="Tele-UMP-histidine intermediate" evidence="8">
    <location>
        <position position="161"/>
    </location>
</feature>
<gene>
    <name evidence="13" type="ORF">A3K06_00355</name>
</gene>
<evidence type="ECO:0000256" key="3">
    <source>
        <dbReference type="ARBA" id="ARBA00022695"/>
    </source>
</evidence>
<feature type="binding site" evidence="10">
    <location>
        <position position="177"/>
    </location>
    <ligand>
        <name>Fe cation</name>
        <dbReference type="ChEBI" id="CHEBI:24875"/>
    </ligand>
</feature>
<feature type="binding site" evidence="10">
    <location>
        <position position="295"/>
    </location>
    <ligand>
        <name>Fe cation</name>
        <dbReference type="ChEBI" id="CHEBI:24875"/>
    </ligand>
</feature>